<dbReference type="SUPFAM" id="SSF142906">
    <property type="entry name" value="YjbR-like"/>
    <property type="match status" value="1"/>
</dbReference>
<dbReference type="Pfam" id="PF04237">
    <property type="entry name" value="YjbR"/>
    <property type="match status" value="1"/>
</dbReference>
<dbReference type="Gene3D" id="3.90.1150.30">
    <property type="match status" value="1"/>
</dbReference>
<dbReference type="EMBL" id="VTXC01000052">
    <property type="protein sequence ID" value="NOH72839.1"/>
    <property type="molecule type" value="Genomic_DNA"/>
</dbReference>
<sequence length="139" mass="15625">MNYEQFNAFCRSLPDTTYAVQGGNSHIWKINEKIFAIGGRGRSGKPSFSFKTSDSNYEFLKGHKGYSPAPHAGSRGGKWIQQLDTTWYRDDELKHYITESYRMVLKSKDKTQKTDSGDVALGIGNYNGLNSQSTRGKLS</sequence>
<dbReference type="Proteomes" id="UP000565719">
    <property type="component" value="Unassembled WGS sequence"/>
</dbReference>
<protein>
    <submittedName>
        <fullName evidence="1">MmcQ/YjbR family DNA-binding protein</fullName>
    </submittedName>
</protein>
<dbReference type="RefSeq" id="WP_171361903.1">
    <property type="nucleotide sequence ID" value="NZ_VTXC01000052.1"/>
</dbReference>
<comment type="caution">
    <text evidence="1">The sequence shown here is derived from an EMBL/GenBank/DDBJ whole genome shotgun (WGS) entry which is preliminary data.</text>
</comment>
<gene>
    <name evidence="1" type="ORF">F0225_16035</name>
</gene>
<evidence type="ECO:0000313" key="1">
    <source>
        <dbReference type="EMBL" id="NOH72839.1"/>
    </source>
</evidence>
<dbReference type="GO" id="GO:0003677">
    <property type="term" value="F:DNA binding"/>
    <property type="evidence" value="ECO:0007669"/>
    <property type="project" value="UniProtKB-KW"/>
</dbReference>
<keyword evidence="1" id="KW-0238">DNA-binding</keyword>
<name>A0A7Y4A2S7_9VIBR</name>
<dbReference type="InterPro" id="IPR038056">
    <property type="entry name" value="YjbR-like_sf"/>
</dbReference>
<reference evidence="1 2" key="1">
    <citation type="submission" date="2019-09" db="EMBL/GenBank/DDBJ databases">
        <title>Draft genome sequencing and comparative genomics of hatchery-associated Vibrios.</title>
        <authorList>
            <person name="Kehlet-Delgado H."/>
            <person name="Mueller R.S."/>
        </authorList>
    </citation>
    <scope>NUCLEOTIDE SEQUENCE [LARGE SCALE GENOMIC DNA]</scope>
    <source>
        <strain evidence="1 2">99-46-Y</strain>
    </source>
</reference>
<evidence type="ECO:0000313" key="2">
    <source>
        <dbReference type="Proteomes" id="UP000565719"/>
    </source>
</evidence>
<dbReference type="InterPro" id="IPR058532">
    <property type="entry name" value="YjbR/MT2646/Rv2570-like"/>
</dbReference>
<accession>A0A7Y4A2S7</accession>
<proteinExistence type="predicted"/>
<organism evidence="1 2">
    <name type="scientific">Vibrio pectenicida</name>
    <dbReference type="NCBI Taxonomy" id="62763"/>
    <lineage>
        <taxon>Bacteria</taxon>
        <taxon>Pseudomonadati</taxon>
        <taxon>Pseudomonadota</taxon>
        <taxon>Gammaproteobacteria</taxon>
        <taxon>Vibrionales</taxon>
        <taxon>Vibrionaceae</taxon>
        <taxon>Vibrio</taxon>
    </lineage>
</organism>
<dbReference type="AlphaFoldDB" id="A0A7Y4A2S7"/>